<dbReference type="InterPro" id="IPR009432">
    <property type="entry name" value="DUF1075"/>
</dbReference>
<comment type="subcellular location">
    <subcellularLocation>
        <location evidence="1">Membrane</location>
        <topology evidence="1">Single-pass membrane protein</topology>
    </subcellularLocation>
</comment>
<proteinExistence type="inferred from homology"/>
<dbReference type="Proteomes" id="UP001634394">
    <property type="component" value="Unassembled WGS sequence"/>
</dbReference>
<reference evidence="7 8" key="1">
    <citation type="submission" date="2024-11" db="EMBL/GenBank/DDBJ databases">
        <title>Chromosome-level genome assembly of the freshwater bivalve Anodonta woodiana.</title>
        <authorList>
            <person name="Chen X."/>
        </authorList>
    </citation>
    <scope>NUCLEOTIDE SEQUENCE [LARGE SCALE GENOMIC DNA]</scope>
    <source>
        <strain evidence="7">MN2024</strain>
        <tissue evidence="7">Gills</tissue>
    </source>
</reference>
<name>A0ABD3X522_SINWO</name>
<evidence type="ECO:0000256" key="4">
    <source>
        <dbReference type="ARBA" id="ARBA00022989"/>
    </source>
</evidence>
<dbReference type="AlphaFoldDB" id="A0ABD3X522"/>
<evidence type="ECO:0000256" key="2">
    <source>
        <dbReference type="ARBA" id="ARBA00007363"/>
    </source>
</evidence>
<keyword evidence="5 6" id="KW-0472">Membrane</keyword>
<dbReference type="GO" id="GO:0016020">
    <property type="term" value="C:membrane"/>
    <property type="evidence" value="ECO:0007669"/>
    <property type="project" value="UniProtKB-SubCell"/>
</dbReference>
<keyword evidence="3 6" id="KW-0812">Transmembrane</keyword>
<gene>
    <name evidence="7" type="ORF">ACJMK2_027806</name>
</gene>
<keyword evidence="4 6" id="KW-1133">Transmembrane helix</keyword>
<dbReference type="PANTHER" id="PTHR13674:SF5">
    <property type="entry name" value="UPF0389 PROTEIN CG9231"/>
    <property type="match status" value="1"/>
</dbReference>
<comment type="caution">
    <text evidence="7">The sequence shown here is derived from an EMBL/GenBank/DDBJ whole genome shotgun (WGS) entry which is preliminary data.</text>
</comment>
<dbReference type="PANTHER" id="PTHR13674">
    <property type="entry name" value="GROWTH AND TRANSFORMATION-DEPENDENT PROTEIN"/>
    <property type="match status" value="1"/>
</dbReference>
<sequence>MLRIFRSRIVHQAKRSNLIFVFGNNTVCPASESAVRTVNVKQYVSGPEGDHRLTDFDKRVLVWSKFYKNVQEVPETISTAKLLKARDWFRIRVSIFMIIGTVLGCMYMAWSGKKMLAEGRTIPKLAREKAAKLREDHIADTAQKAEVETKT</sequence>
<feature type="transmembrane region" description="Helical" evidence="6">
    <location>
        <begin position="91"/>
        <end position="110"/>
    </location>
</feature>
<dbReference type="EMBL" id="JBJQND010000003">
    <property type="protein sequence ID" value="KAL3881357.1"/>
    <property type="molecule type" value="Genomic_DNA"/>
</dbReference>
<evidence type="ECO:0000313" key="8">
    <source>
        <dbReference type="Proteomes" id="UP001634394"/>
    </source>
</evidence>
<evidence type="ECO:0000256" key="1">
    <source>
        <dbReference type="ARBA" id="ARBA00004167"/>
    </source>
</evidence>
<organism evidence="7 8">
    <name type="scientific">Sinanodonta woodiana</name>
    <name type="common">Chinese pond mussel</name>
    <name type="synonym">Anodonta woodiana</name>
    <dbReference type="NCBI Taxonomy" id="1069815"/>
    <lineage>
        <taxon>Eukaryota</taxon>
        <taxon>Metazoa</taxon>
        <taxon>Spiralia</taxon>
        <taxon>Lophotrochozoa</taxon>
        <taxon>Mollusca</taxon>
        <taxon>Bivalvia</taxon>
        <taxon>Autobranchia</taxon>
        <taxon>Heteroconchia</taxon>
        <taxon>Palaeoheterodonta</taxon>
        <taxon>Unionida</taxon>
        <taxon>Unionoidea</taxon>
        <taxon>Unionidae</taxon>
        <taxon>Unioninae</taxon>
        <taxon>Sinanodonta</taxon>
    </lineage>
</organism>
<evidence type="ECO:0000313" key="7">
    <source>
        <dbReference type="EMBL" id="KAL3881357.1"/>
    </source>
</evidence>
<evidence type="ECO:0000256" key="3">
    <source>
        <dbReference type="ARBA" id="ARBA00022692"/>
    </source>
</evidence>
<keyword evidence="8" id="KW-1185">Reference proteome</keyword>
<protein>
    <submittedName>
        <fullName evidence="7">Uncharacterized protein</fullName>
    </submittedName>
</protein>
<evidence type="ECO:0000256" key="6">
    <source>
        <dbReference type="SAM" id="Phobius"/>
    </source>
</evidence>
<evidence type="ECO:0000256" key="5">
    <source>
        <dbReference type="ARBA" id="ARBA00023136"/>
    </source>
</evidence>
<dbReference type="Pfam" id="PF06388">
    <property type="entry name" value="DUF1075"/>
    <property type="match status" value="1"/>
</dbReference>
<comment type="similarity">
    <text evidence="2">Belongs to the UPF0389 family.</text>
</comment>
<accession>A0ABD3X522</accession>